<reference evidence="1 2" key="1">
    <citation type="submission" date="2018-05" db="EMBL/GenBank/DDBJ databases">
        <title>Spiribacter halobius sp. nov., a moderately halophilic bacterium isolated from marine solar saltern.</title>
        <authorList>
            <person name="Zheng W.-S."/>
            <person name="Lu D.-C."/>
            <person name="Du Z.-J."/>
        </authorList>
    </citation>
    <scope>NUCLEOTIDE SEQUENCE [LARGE SCALE GENOMIC DNA]</scope>
    <source>
        <strain evidence="1 2">E85</strain>
    </source>
</reference>
<dbReference type="OrthoDB" id="5784205at2"/>
<comment type="caution">
    <text evidence="1">The sequence shown here is derived from an EMBL/GenBank/DDBJ whole genome shotgun (WGS) entry which is preliminary data.</text>
</comment>
<dbReference type="Proteomes" id="UP000245474">
    <property type="component" value="Unassembled WGS sequence"/>
</dbReference>
<keyword evidence="2" id="KW-1185">Reference proteome</keyword>
<sequence>MSDEEASYDIASREAVELGNRLADAEPEGDVWEIADGLLAGAVQYWLYARQPCGDPDCEDCASLCTAELRMEALHQLVEDFARSSEYFHAPTDFDAGRA</sequence>
<proteinExistence type="predicted"/>
<name>A0A2U2MWQ5_9GAMM</name>
<dbReference type="EMBL" id="QFFI01000042">
    <property type="protein sequence ID" value="PWG61252.1"/>
    <property type="molecule type" value="Genomic_DNA"/>
</dbReference>
<evidence type="ECO:0000313" key="2">
    <source>
        <dbReference type="Proteomes" id="UP000245474"/>
    </source>
</evidence>
<organism evidence="1 2">
    <name type="scientific">Sediminicurvatus halobius</name>
    <dbReference type="NCBI Taxonomy" id="2182432"/>
    <lineage>
        <taxon>Bacteria</taxon>
        <taxon>Pseudomonadati</taxon>
        <taxon>Pseudomonadota</taxon>
        <taxon>Gammaproteobacteria</taxon>
        <taxon>Chromatiales</taxon>
        <taxon>Ectothiorhodospiraceae</taxon>
        <taxon>Sediminicurvatus</taxon>
    </lineage>
</organism>
<dbReference type="RefSeq" id="WP_109680106.1">
    <property type="nucleotide sequence ID" value="NZ_CP086615.1"/>
</dbReference>
<gene>
    <name evidence="1" type="ORF">DEM34_17425</name>
</gene>
<evidence type="ECO:0000313" key="1">
    <source>
        <dbReference type="EMBL" id="PWG61252.1"/>
    </source>
</evidence>
<protein>
    <submittedName>
        <fullName evidence="1">Uncharacterized protein</fullName>
    </submittedName>
</protein>
<accession>A0A2U2MWQ5</accession>
<dbReference type="AlphaFoldDB" id="A0A2U2MWQ5"/>